<organism evidence="2 3">
    <name type="scientific">Zingiber officinale</name>
    <name type="common">Ginger</name>
    <name type="synonym">Amomum zingiber</name>
    <dbReference type="NCBI Taxonomy" id="94328"/>
    <lineage>
        <taxon>Eukaryota</taxon>
        <taxon>Viridiplantae</taxon>
        <taxon>Streptophyta</taxon>
        <taxon>Embryophyta</taxon>
        <taxon>Tracheophyta</taxon>
        <taxon>Spermatophyta</taxon>
        <taxon>Magnoliopsida</taxon>
        <taxon>Liliopsida</taxon>
        <taxon>Zingiberales</taxon>
        <taxon>Zingiberaceae</taxon>
        <taxon>Zingiber</taxon>
    </lineage>
</organism>
<dbReference type="AlphaFoldDB" id="A0A8J5FM47"/>
<keyword evidence="3" id="KW-1185">Reference proteome</keyword>
<sequence>MARDATSTWSDLLGGVISESHRIVAAHSRHFLALSVLFLLPFSSILVAAPSFFFTSAPSTSSLFFSHRHRLPSLVPPVLFSFAALFLLSASAAISGSAHHSFYGRPVKILPALRSLPARLAHLTATLAAALLPLATLFLLLASLLLLSLKALTFLRLPPRLSPFLYSIFAAFAFLALLHLHLTYFLAGVIAILESSWGFAPLRRSAYLIKGMRPASLCLNLFFAVAIGLTLWGCAVGNPGSMAAAAAIARTVFATGITAALLLYWMVAAVVAYMYCKALHGELAGEIAEEFAWEYVSLPFHDRSVPHAVSVIRR</sequence>
<reference evidence="2 3" key="1">
    <citation type="submission" date="2020-08" db="EMBL/GenBank/DDBJ databases">
        <title>Plant Genome Project.</title>
        <authorList>
            <person name="Zhang R.-G."/>
        </authorList>
    </citation>
    <scope>NUCLEOTIDE SEQUENCE [LARGE SCALE GENOMIC DNA]</scope>
    <source>
        <tissue evidence="2">Rhizome</tissue>
    </source>
</reference>
<feature type="transmembrane region" description="Helical" evidence="1">
    <location>
        <begin position="74"/>
        <end position="99"/>
    </location>
</feature>
<comment type="caution">
    <text evidence="2">The sequence shown here is derived from an EMBL/GenBank/DDBJ whole genome shotgun (WGS) entry which is preliminary data.</text>
</comment>
<feature type="transmembrane region" description="Helical" evidence="1">
    <location>
        <begin position="164"/>
        <end position="193"/>
    </location>
</feature>
<keyword evidence="1" id="KW-0472">Membrane</keyword>
<name>A0A8J5FM47_ZINOF</name>
<dbReference type="PANTHER" id="PTHR33133">
    <property type="entry name" value="OS08G0107100 PROTEIN-RELATED"/>
    <property type="match status" value="1"/>
</dbReference>
<keyword evidence="1" id="KW-1133">Transmembrane helix</keyword>
<feature type="transmembrane region" description="Helical" evidence="1">
    <location>
        <begin position="252"/>
        <end position="275"/>
    </location>
</feature>
<accession>A0A8J5FM47</accession>
<keyword evidence="1" id="KW-0812">Transmembrane</keyword>
<dbReference type="Proteomes" id="UP000734854">
    <property type="component" value="Unassembled WGS sequence"/>
</dbReference>
<proteinExistence type="predicted"/>
<gene>
    <name evidence="2" type="ORF">ZIOFF_051543</name>
</gene>
<protein>
    <submittedName>
        <fullName evidence="2">Uncharacterized protein</fullName>
    </submittedName>
</protein>
<dbReference type="PANTHER" id="PTHR33133:SF7">
    <property type="entry name" value="F26K24.10 PROTEIN-RELATED"/>
    <property type="match status" value="1"/>
</dbReference>
<feature type="transmembrane region" description="Helical" evidence="1">
    <location>
        <begin position="31"/>
        <end position="54"/>
    </location>
</feature>
<evidence type="ECO:0000256" key="1">
    <source>
        <dbReference type="SAM" id="Phobius"/>
    </source>
</evidence>
<dbReference type="OrthoDB" id="1934322at2759"/>
<feature type="transmembrane region" description="Helical" evidence="1">
    <location>
        <begin position="214"/>
        <end position="232"/>
    </location>
</feature>
<dbReference type="EMBL" id="JACMSC010000014">
    <property type="protein sequence ID" value="KAG6490258.1"/>
    <property type="molecule type" value="Genomic_DNA"/>
</dbReference>
<evidence type="ECO:0000313" key="3">
    <source>
        <dbReference type="Proteomes" id="UP000734854"/>
    </source>
</evidence>
<feature type="transmembrane region" description="Helical" evidence="1">
    <location>
        <begin position="120"/>
        <end position="144"/>
    </location>
</feature>
<evidence type="ECO:0000313" key="2">
    <source>
        <dbReference type="EMBL" id="KAG6490258.1"/>
    </source>
</evidence>